<reference evidence="4" key="5">
    <citation type="submission" date="2015-11" db="EMBL/GenBank/DDBJ databases">
        <authorList>
            <consortium name="FlyBase"/>
        </authorList>
    </citation>
    <scope>NUCLEOTIDE SEQUENCE</scope>
    <source>
        <strain evidence="4">Tai18E2</strain>
    </source>
</reference>
<feature type="non-terminal residue" evidence="3">
    <location>
        <position position="1"/>
    </location>
</feature>
<feature type="non-terminal residue" evidence="3">
    <location>
        <position position="125"/>
    </location>
</feature>
<evidence type="ECO:0000313" key="4">
    <source>
        <dbReference type="EMBL" id="EDW92170.1"/>
    </source>
</evidence>
<reference evidence="4 5" key="4">
    <citation type="journal article" date="2007" name="PLoS Biol.">
        <title>Principles of genome evolution in the Drosophila melanogaster species group.</title>
        <authorList>
            <person name="Ranz J.M."/>
            <person name="Maurin D."/>
            <person name="Chan Y.S."/>
            <person name="von Grotthuss M."/>
            <person name="Hillier L.W."/>
            <person name="Roote J."/>
            <person name="Ashburner M."/>
            <person name="Bergman C.M."/>
        </authorList>
    </citation>
    <scope>NUCLEOTIDE SEQUENCE [LARGE SCALE GENOMIC DNA]</scope>
    <source>
        <strain evidence="4">Tai18E2</strain>
        <strain evidence="5">Tai18E2 / Tucson 14021-0261.01</strain>
    </source>
</reference>
<feature type="compositionally biased region" description="Acidic residues" evidence="1">
    <location>
        <begin position="86"/>
        <end position="103"/>
    </location>
</feature>
<keyword evidence="2" id="KW-0472">Membrane</keyword>
<dbReference type="OMA" id="VAMYATK"/>
<dbReference type="EMBL" id="CM000158">
    <property type="protein sequence ID" value="EDW92170.1"/>
    <property type="molecule type" value="Genomic_DNA"/>
</dbReference>
<organism evidence="3">
    <name type="scientific">Drosophila yakuba</name>
    <name type="common">Fruit fly</name>
    <dbReference type="NCBI Taxonomy" id="7245"/>
    <lineage>
        <taxon>Eukaryota</taxon>
        <taxon>Metazoa</taxon>
        <taxon>Ecdysozoa</taxon>
        <taxon>Arthropoda</taxon>
        <taxon>Hexapoda</taxon>
        <taxon>Insecta</taxon>
        <taxon>Pterygota</taxon>
        <taxon>Neoptera</taxon>
        <taxon>Endopterygota</taxon>
        <taxon>Diptera</taxon>
        <taxon>Brachycera</taxon>
        <taxon>Muscomorpha</taxon>
        <taxon>Ephydroidea</taxon>
        <taxon>Drosophilidae</taxon>
        <taxon>Drosophila</taxon>
        <taxon>Sophophora</taxon>
    </lineage>
</organism>
<keyword evidence="5" id="KW-1185">Reference proteome</keyword>
<evidence type="ECO:0000313" key="3">
    <source>
        <dbReference type="EMBL" id="AAQ09889.1"/>
    </source>
</evidence>
<reference evidence="3" key="1">
    <citation type="journal article" date="2003" name="Genome Res.">
        <title>An evolutionary analysis of orphan genes in Drosophila.</title>
        <authorList>
            <person name="Domazet-Loso T."/>
            <person name="Tautz D."/>
        </authorList>
    </citation>
    <scope>NUCLEOTIDE SEQUENCE</scope>
</reference>
<reference evidence="4" key="2">
    <citation type="submission" date="2006-01" db="EMBL/GenBank/DDBJ databases">
        <title>The Genome of Drosophila yakuba.</title>
        <authorList>
            <consortium name="The Drosophila yakuba Sequencing Consortium"/>
        </authorList>
    </citation>
    <scope>NUCLEOTIDE SEQUENCE</scope>
    <source>
        <strain evidence="4">Tai18E2</strain>
    </source>
</reference>
<dbReference type="AlphaFoldDB" id="Q71D80"/>
<keyword evidence="2" id="KW-0812">Transmembrane</keyword>
<keyword evidence="2" id="KW-1133">Transmembrane helix</keyword>
<protein>
    <submittedName>
        <fullName evidence="3">CG12699</fullName>
    </submittedName>
</protein>
<evidence type="ECO:0000313" key="5">
    <source>
        <dbReference type="Proteomes" id="UP000002282"/>
    </source>
</evidence>
<dbReference type="KEGG" id="dya:Dyak_GE14203"/>
<sequence length="125" mass="13379">MSEDAPSDGPSAGEGADAPKTTTTVAPVDTTTAGARMMMIHPWLTAAAVAVYATKVMWVKFREIGVAKQKKLLKNQKAQQSKSLQDIDEEDSELESEAEDDDVPQQLEGAASICQRSIEVAPVDC</sequence>
<reference evidence="4 5" key="3">
    <citation type="journal article" date="2007" name="Nature">
        <title>Evolution of genes and genomes on the Drosophila phylogeny.</title>
        <authorList>
            <consortium name="Drosophila 12 Genomes Consortium"/>
            <person name="Clark A.G."/>
            <person name="Eisen M.B."/>
            <person name="Smith D.R."/>
            <person name="Bergman C.M."/>
            <person name="Oliver B."/>
            <person name="Markow T.A."/>
            <person name="Kaufman T.C."/>
            <person name="Kellis M."/>
            <person name="Gelbart W."/>
            <person name="Iyer V.N."/>
            <person name="Pollard D.A."/>
            <person name="Sackton T.B."/>
            <person name="Larracuente A.M."/>
            <person name="Singh N.D."/>
            <person name="Abad J.P."/>
            <person name="Abt D.N."/>
            <person name="Adryan B."/>
            <person name="Aguade M."/>
            <person name="Akashi H."/>
            <person name="Anderson W.W."/>
            <person name="Aquadro C.F."/>
            <person name="Ardell D.H."/>
            <person name="Arguello R."/>
            <person name="Artieri C.G."/>
            <person name="Barbash D.A."/>
            <person name="Barker D."/>
            <person name="Barsanti P."/>
            <person name="Batterham P."/>
            <person name="Batzoglou S."/>
            <person name="Begun D."/>
            <person name="Bhutkar A."/>
            <person name="Blanco E."/>
            <person name="Bosak S.A."/>
            <person name="Bradley R.K."/>
            <person name="Brand A.D."/>
            <person name="Brent M.R."/>
            <person name="Brooks A.N."/>
            <person name="Brown R.H."/>
            <person name="Butlin R.K."/>
            <person name="Caggese C."/>
            <person name="Calvi B.R."/>
            <person name="Bernardo de Carvalho A."/>
            <person name="Caspi A."/>
            <person name="Castrezana S."/>
            <person name="Celniker S.E."/>
            <person name="Chang J.L."/>
            <person name="Chapple C."/>
            <person name="Chatterji S."/>
            <person name="Chinwalla A."/>
            <person name="Civetta A."/>
            <person name="Clifton S.W."/>
            <person name="Comeron J.M."/>
            <person name="Costello J.C."/>
            <person name="Coyne J.A."/>
            <person name="Daub J."/>
            <person name="David R.G."/>
            <person name="Delcher A.L."/>
            <person name="Delehaunty K."/>
            <person name="Do C.B."/>
            <person name="Ebling H."/>
            <person name="Edwards K."/>
            <person name="Eickbush T."/>
            <person name="Evans J.D."/>
            <person name="Filipski A."/>
            <person name="Findeiss S."/>
            <person name="Freyhult E."/>
            <person name="Fulton L."/>
            <person name="Fulton R."/>
            <person name="Garcia A.C."/>
            <person name="Gardiner A."/>
            <person name="Garfield D.A."/>
            <person name="Garvin B.E."/>
            <person name="Gibson G."/>
            <person name="Gilbert D."/>
            <person name="Gnerre S."/>
            <person name="Godfrey J."/>
            <person name="Good R."/>
            <person name="Gotea V."/>
            <person name="Gravely B."/>
            <person name="Greenberg A.J."/>
            <person name="Griffiths-Jones S."/>
            <person name="Gross S."/>
            <person name="Guigo R."/>
            <person name="Gustafson E.A."/>
            <person name="Haerty W."/>
            <person name="Hahn M.W."/>
            <person name="Halligan D.L."/>
            <person name="Halpern A.L."/>
            <person name="Halter G.M."/>
            <person name="Han M.V."/>
            <person name="Heger A."/>
            <person name="Hillier L."/>
            <person name="Hinrichs A.S."/>
            <person name="Holmes I."/>
            <person name="Hoskins R.A."/>
            <person name="Hubisz M.J."/>
            <person name="Hultmark D."/>
            <person name="Huntley M.A."/>
            <person name="Jaffe D.B."/>
            <person name="Jagadeeshan S."/>
            <person name="Jeck W.R."/>
            <person name="Johnson J."/>
            <person name="Jones C.D."/>
            <person name="Jordan W.C."/>
            <person name="Karpen G.H."/>
            <person name="Kataoka E."/>
            <person name="Keightley P.D."/>
            <person name="Kheradpour P."/>
            <person name="Kirkness E.F."/>
            <person name="Koerich L.B."/>
            <person name="Kristiansen K."/>
            <person name="Kudrna D."/>
            <person name="Kulathinal R.J."/>
            <person name="Kumar S."/>
            <person name="Kwok R."/>
            <person name="Lander E."/>
            <person name="Langley C.H."/>
            <person name="Lapoint R."/>
            <person name="Lazzaro B.P."/>
            <person name="Lee S.J."/>
            <person name="Levesque L."/>
            <person name="Li R."/>
            <person name="Lin C.F."/>
            <person name="Lin M.F."/>
            <person name="Lindblad-Toh K."/>
            <person name="Llopart A."/>
            <person name="Long M."/>
            <person name="Low L."/>
            <person name="Lozovsky E."/>
            <person name="Lu J."/>
            <person name="Luo M."/>
            <person name="Machado C.A."/>
            <person name="Makalowski W."/>
            <person name="Marzo M."/>
            <person name="Matsuda M."/>
            <person name="Matzkin L."/>
            <person name="McAllister B."/>
            <person name="McBride C.S."/>
            <person name="McKernan B."/>
            <person name="McKernan K."/>
            <person name="Mendez-Lago M."/>
            <person name="Minx P."/>
            <person name="Mollenhauer M.U."/>
            <person name="Montooth K."/>
            <person name="Mount S.M."/>
            <person name="Mu X."/>
            <person name="Myers E."/>
            <person name="Negre B."/>
            <person name="Newfeld S."/>
            <person name="Nielsen R."/>
            <person name="Noor M.A."/>
            <person name="O'Grady P."/>
            <person name="Pachter L."/>
            <person name="Papaceit M."/>
            <person name="Parisi M.J."/>
            <person name="Parisi M."/>
            <person name="Parts L."/>
            <person name="Pedersen J.S."/>
            <person name="Pesole G."/>
            <person name="Phillippy A.M."/>
            <person name="Ponting C.P."/>
            <person name="Pop M."/>
            <person name="Porcelli D."/>
            <person name="Powell J.R."/>
            <person name="Prohaska S."/>
            <person name="Pruitt K."/>
            <person name="Puig M."/>
            <person name="Quesneville H."/>
            <person name="Ram K.R."/>
            <person name="Rand D."/>
            <person name="Rasmussen M.D."/>
            <person name="Reed L.K."/>
            <person name="Reenan R."/>
            <person name="Reily A."/>
            <person name="Remington K.A."/>
            <person name="Rieger T.T."/>
            <person name="Ritchie M.G."/>
            <person name="Robin C."/>
            <person name="Rogers Y.H."/>
            <person name="Rohde C."/>
            <person name="Rozas J."/>
            <person name="Rubenfield M.J."/>
            <person name="Ruiz A."/>
            <person name="Russo S."/>
            <person name="Salzberg S.L."/>
            <person name="Sanchez-Gracia A."/>
            <person name="Saranga D.J."/>
            <person name="Sato H."/>
            <person name="Schaeffer S.W."/>
            <person name="Schatz M.C."/>
            <person name="Schlenke T."/>
            <person name="Schwartz R."/>
            <person name="Segarra C."/>
            <person name="Singh R.S."/>
            <person name="Sirot L."/>
            <person name="Sirota M."/>
            <person name="Sisneros N.B."/>
            <person name="Smith C.D."/>
            <person name="Smith T.F."/>
            <person name="Spieth J."/>
            <person name="Stage D.E."/>
            <person name="Stark A."/>
            <person name="Stephan W."/>
            <person name="Strausberg R.L."/>
            <person name="Strempel S."/>
            <person name="Sturgill D."/>
            <person name="Sutton G."/>
            <person name="Sutton G.G."/>
            <person name="Tao W."/>
            <person name="Teichmann S."/>
            <person name="Tobari Y.N."/>
            <person name="Tomimura Y."/>
            <person name="Tsolas J.M."/>
            <person name="Valente V.L."/>
            <person name="Venter E."/>
            <person name="Venter J.C."/>
            <person name="Vicario S."/>
            <person name="Vieira F.G."/>
            <person name="Vilella A.J."/>
            <person name="Villasante A."/>
            <person name="Walenz B."/>
            <person name="Wang J."/>
            <person name="Wasserman M."/>
            <person name="Watts T."/>
            <person name="Wilson D."/>
            <person name="Wilson R.K."/>
            <person name="Wing R.A."/>
            <person name="Wolfner M.F."/>
            <person name="Wong A."/>
            <person name="Wong G.K."/>
            <person name="Wu C.I."/>
            <person name="Wu G."/>
            <person name="Yamamoto D."/>
            <person name="Yang H.P."/>
            <person name="Yang S.P."/>
            <person name="Yorke J.A."/>
            <person name="Yoshida K."/>
            <person name="Zdobnov E."/>
            <person name="Zhang P."/>
            <person name="Zhang Y."/>
            <person name="Zimin A.V."/>
            <person name="Baldwin J."/>
            <person name="Abdouelleil A."/>
            <person name="Abdulkadir J."/>
            <person name="Abebe A."/>
            <person name="Abera B."/>
            <person name="Abreu J."/>
            <person name="Acer S.C."/>
            <person name="Aftuck L."/>
            <person name="Alexander A."/>
            <person name="An P."/>
            <person name="Anderson E."/>
            <person name="Anderson S."/>
            <person name="Arachi H."/>
            <person name="Azer M."/>
            <person name="Bachantsang P."/>
            <person name="Barry A."/>
            <person name="Bayul T."/>
            <person name="Berlin A."/>
            <person name="Bessette D."/>
            <person name="Bloom T."/>
            <person name="Blye J."/>
            <person name="Boguslavskiy L."/>
            <person name="Bonnet C."/>
            <person name="Boukhgalter B."/>
            <person name="Bourzgui I."/>
            <person name="Brown A."/>
            <person name="Cahill P."/>
            <person name="Channer S."/>
            <person name="Cheshatsang Y."/>
            <person name="Chuda L."/>
            <person name="Citroen M."/>
            <person name="Collymore A."/>
            <person name="Cooke P."/>
            <person name="Costello M."/>
            <person name="D'Aco K."/>
            <person name="Daza R."/>
            <person name="De Haan G."/>
            <person name="DeGray S."/>
            <person name="DeMaso C."/>
            <person name="Dhargay N."/>
            <person name="Dooley K."/>
            <person name="Dooley E."/>
            <person name="Doricent M."/>
            <person name="Dorje P."/>
            <person name="Dorjee K."/>
            <person name="Dupes A."/>
            <person name="Elong R."/>
            <person name="Falk J."/>
            <person name="Farina A."/>
            <person name="Faro S."/>
            <person name="Ferguson D."/>
            <person name="Fisher S."/>
            <person name="Foley C.D."/>
            <person name="Franke A."/>
            <person name="Friedrich D."/>
            <person name="Gadbois L."/>
            <person name="Gearin G."/>
            <person name="Gearin C.R."/>
            <person name="Giannoukos G."/>
            <person name="Goode T."/>
            <person name="Graham J."/>
            <person name="Grandbois E."/>
            <person name="Grewal S."/>
            <person name="Gyaltsen K."/>
            <person name="Hafez N."/>
            <person name="Hagos B."/>
            <person name="Hall J."/>
            <person name="Henson C."/>
            <person name="Hollinger A."/>
            <person name="Honan T."/>
            <person name="Huard M.D."/>
            <person name="Hughes L."/>
            <person name="Hurhula B."/>
            <person name="Husby M.E."/>
            <person name="Kamat A."/>
            <person name="Kanga B."/>
            <person name="Kashin S."/>
            <person name="Khazanovich D."/>
            <person name="Kisner P."/>
            <person name="Lance K."/>
            <person name="Lara M."/>
            <person name="Lee W."/>
            <person name="Lennon N."/>
            <person name="Letendre F."/>
            <person name="LeVine R."/>
            <person name="Lipovsky A."/>
            <person name="Liu X."/>
            <person name="Liu J."/>
            <person name="Liu S."/>
            <person name="Lokyitsang T."/>
            <person name="Lokyitsang Y."/>
            <person name="Lubonja R."/>
            <person name="Lui A."/>
            <person name="MacDonald P."/>
            <person name="Magnisalis V."/>
            <person name="Maru K."/>
            <person name="Matthews C."/>
            <person name="McCusker W."/>
            <person name="McDonough S."/>
            <person name="Mehta T."/>
            <person name="Meldrim J."/>
            <person name="Meneus L."/>
            <person name="Mihai O."/>
            <person name="Mihalev A."/>
            <person name="Mihova T."/>
            <person name="Mittelman R."/>
            <person name="Mlenga V."/>
            <person name="Montmayeur A."/>
            <person name="Mulrain L."/>
            <person name="Navidi A."/>
            <person name="Naylor J."/>
            <person name="Negash T."/>
            <person name="Nguyen T."/>
            <person name="Nguyen N."/>
            <person name="Nicol R."/>
            <person name="Norbu C."/>
            <person name="Norbu N."/>
            <person name="Novod N."/>
            <person name="O'Neill B."/>
            <person name="Osman S."/>
            <person name="Markiewicz E."/>
            <person name="Oyono O.L."/>
            <person name="Patti C."/>
            <person name="Phunkhang P."/>
            <person name="Pierre F."/>
            <person name="Priest M."/>
            <person name="Raghuraman S."/>
            <person name="Rege F."/>
            <person name="Reyes R."/>
            <person name="Rise C."/>
            <person name="Rogov P."/>
            <person name="Ross K."/>
            <person name="Ryan E."/>
            <person name="Settipalli S."/>
            <person name="Shea T."/>
            <person name="Sherpa N."/>
            <person name="Shi L."/>
            <person name="Shih D."/>
            <person name="Sparrow T."/>
            <person name="Spaulding J."/>
            <person name="Stalker J."/>
            <person name="Stange-Thomann N."/>
            <person name="Stavropoulos S."/>
            <person name="Stone C."/>
            <person name="Strader C."/>
            <person name="Tesfaye S."/>
            <person name="Thomson T."/>
            <person name="Thoulutsang Y."/>
            <person name="Thoulutsang D."/>
            <person name="Topham K."/>
            <person name="Topping I."/>
            <person name="Tsamla T."/>
            <person name="Vassiliev H."/>
            <person name="Vo A."/>
            <person name="Wangchuk T."/>
            <person name="Wangdi T."/>
            <person name="Weiand M."/>
            <person name="Wilkinson J."/>
            <person name="Wilson A."/>
            <person name="Yadav S."/>
            <person name="Young G."/>
            <person name="Yu Q."/>
            <person name="Zembek L."/>
            <person name="Zhong D."/>
            <person name="Zimmer A."/>
            <person name="Zwirko Z."/>
            <person name="Jaffe D.B."/>
            <person name="Alvarez P."/>
            <person name="Brockman W."/>
            <person name="Butler J."/>
            <person name="Chin C."/>
            <person name="Gnerre S."/>
            <person name="Grabherr M."/>
            <person name="Kleber M."/>
            <person name="Mauceli E."/>
            <person name="MacCallum I."/>
        </authorList>
    </citation>
    <scope>NUCLEOTIDE SEQUENCE [LARGE SCALE GENOMIC DNA]</scope>
    <source>
        <strain evidence="4">Tai18E2</strain>
        <strain evidence="5">Tai18E2 / Tucson 14021-0261.01</strain>
    </source>
</reference>
<name>Q71D80_DROYA</name>
<feature type="compositionally biased region" description="Low complexity" evidence="1">
    <location>
        <begin position="16"/>
        <end position="28"/>
    </location>
</feature>
<evidence type="ECO:0000256" key="2">
    <source>
        <dbReference type="SAM" id="Phobius"/>
    </source>
</evidence>
<proteinExistence type="evidence at transcript level"/>
<feature type="transmembrane region" description="Helical" evidence="2">
    <location>
        <begin position="40"/>
        <end position="61"/>
    </location>
</feature>
<gene>
    <name evidence="4" type="primary">Dyak\GE14203</name>
    <name evidence="4" type="ORF">Dyak_GE14203</name>
</gene>
<accession>Q71D80</accession>
<feature type="region of interest" description="Disordered" evidence="1">
    <location>
        <begin position="75"/>
        <end position="105"/>
    </location>
</feature>
<feature type="region of interest" description="Disordered" evidence="1">
    <location>
        <begin position="1"/>
        <end position="28"/>
    </location>
</feature>
<dbReference type="EMBL" id="AF531990">
    <property type="protein sequence ID" value="AAQ09889.1"/>
    <property type="molecule type" value="mRNA"/>
</dbReference>
<dbReference type="Proteomes" id="UP000002282">
    <property type="component" value="Chromosome 2R"/>
</dbReference>
<feature type="compositionally biased region" description="Low complexity" evidence="1">
    <location>
        <begin position="75"/>
        <end position="84"/>
    </location>
</feature>
<dbReference type="HOGENOM" id="CLU_148890_0_0_1"/>
<evidence type="ECO:0000256" key="1">
    <source>
        <dbReference type="SAM" id="MobiDB-lite"/>
    </source>
</evidence>